<dbReference type="OrthoDB" id="3256495at2759"/>
<evidence type="ECO:0000313" key="2">
    <source>
        <dbReference type="EMBL" id="TEB33366.1"/>
    </source>
</evidence>
<feature type="compositionally biased region" description="Low complexity" evidence="1">
    <location>
        <begin position="555"/>
        <end position="567"/>
    </location>
</feature>
<feature type="region of interest" description="Disordered" evidence="1">
    <location>
        <begin position="130"/>
        <end position="172"/>
    </location>
</feature>
<evidence type="ECO:0000256" key="1">
    <source>
        <dbReference type="SAM" id="MobiDB-lite"/>
    </source>
</evidence>
<dbReference type="EMBL" id="QPFP01000012">
    <property type="protein sequence ID" value="TEB33366.1"/>
    <property type="molecule type" value="Genomic_DNA"/>
</dbReference>
<proteinExistence type="predicted"/>
<gene>
    <name evidence="2" type="ORF">FA13DRAFT_1626758</name>
</gene>
<dbReference type="AlphaFoldDB" id="A0A4Y7TGT3"/>
<reference evidence="2 3" key="1">
    <citation type="journal article" date="2019" name="Nat. Ecol. Evol.">
        <title>Megaphylogeny resolves global patterns of mushroom evolution.</title>
        <authorList>
            <person name="Varga T."/>
            <person name="Krizsan K."/>
            <person name="Foldi C."/>
            <person name="Dima B."/>
            <person name="Sanchez-Garcia M."/>
            <person name="Sanchez-Ramirez S."/>
            <person name="Szollosi G.J."/>
            <person name="Szarkandi J.G."/>
            <person name="Papp V."/>
            <person name="Albert L."/>
            <person name="Andreopoulos W."/>
            <person name="Angelini C."/>
            <person name="Antonin V."/>
            <person name="Barry K.W."/>
            <person name="Bougher N.L."/>
            <person name="Buchanan P."/>
            <person name="Buyck B."/>
            <person name="Bense V."/>
            <person name="Catcheside P."/>
            <person name="Chovatia M."/>
            <person name="Cooper J."/>
            <person name="Damon W."/>
            <person name="Desjardin D."/>
            <person name="Finy P."/>
            <person name="Geml J."/>
            <person name="Haridas S."/>
            <person name="Hughes K."/>
            <person name="Justo A."/>
            <person name="Karasinski D."/>
            <person name="Kautmanova I."/>
            <person name="Kiss B."/>
            <person name="Kocsube S."/>
            <person name="Kotiranta H."/>
            <person name="LaButti K.M."/>
            <person name="Lechner B.E."/>
            <person name="Liimatainen K."/>
            <person name="Lipzen A."/>
            <person name="Lukacs Z."/>
            <person name="Mihaltcheva S."/>
            <person name="Morgado L.N."/>
            <person name="Niskanen T."/>
            <person name="Noordeloos M.E."/>
            <person name="Ohm R.A."/>
            <person name="Ortiz-Santana B."/>
            <person name="Ovrebo C."/>
            <person name="Racz N."/>
            <person name="Riley R."/>
            <person name="Savchenko A."/>
            <person name="Shiryaev A."/>
            <person name="Soop K."/>
            <person name="Spirin V."/>
            <person name="Szebenyi C."/>
            <person name="Tomsovsky M."/>
            <person name="Tulloss R.E."/>
            <person name="Uehling J."/>
            <person name="Grigoriev I.V."/>
            <person name="Vagvolgyi C."/>
            <person name="Papp T."/>
            <person name="Martin F.M."/>
            <person name="Miettinen O."/>
            <person name="Hibbett D.S."/>
            <person name="Nagy L.G."/>
        </authorList>
    </citation>
    <scope>NUCLEOTIDE SEQUENCE [LARGE SCALE GENOMIC DNA]</scope>
    <source>
        <strain evidence="2 3">FP101781</strain>
    </source>
</reference>
<evidence type="ECO:0000313" key="3">
    <source>
        <dbReference type="Proteomes" id="UP000298030"/>
    </source>
</evidence>
<organism evidence="2 3">
    <name type="scientific">Coprinellus micaceus</name>
    <name type="common">Glistening ink-cap mushroom</name>
    <name type="synonym">Coprinus micaceus</name>
    <dbReference type="NCBI Taxonomy" id="71717"/>
    <lineage>
        <taxon>Eukaryota</taxon>
        <taxon>Fungi</taxon>
        <taxon>Dikarya</taxon>
        <taxon>Basidiomycota</taxon>
        <taxon>Agaricomycotina</taxon>
        <taxon>Agaricomycetes</taxon>
        <taxon>Agaricomycetidae</taxon>
        <taxon>Agaricales</taxon>
        <taxon>Agaricineae</taxon>
        <taxon>Psathyrellaceae</taxon>
        <taxon>Coprinellus</taxon>
    </lineage>
</organism>
<feature type="compositionally biased region" description="Acidic residues" evidence="1">
    <location>
        <begin position="1"/>
        <end position="12"/>
    </location>
</feature>
<dbReference type="Proteomes" id="UP000298030">
    <property type="component" value="Unassembled WGS sequence"/>
</dbReference>
<feature type="region of interest" description="Disordered" evidence="1">
    <location>
        <begin position="521"/>
        <end position="542"/>
    </location>
</feature>
<protein>
    <submittedName>
        <fullName evidence="2">Uncharacterized protein</fullName>
    </submittedName>
</protein>
<keyword evidence="3" id="KW-1185">Reference proteome</keyword>
<comment type="caution">
    <text evidence="2">The sequence shown here is derived from an EMBL/GenBank/DDBJ whole genome shotgun (WGS) entry which is preliminary data.</text>
</comment>
<accession>A0A4Y7TGT3</accession>
<feature type="region of interest" description="Disordered" evidence="1">
    <location>
        <begin position="1"/>
        <end position="45"/>
    </location>
</feature>
<feature type="compositionally biased region" description="Low complexity" evidence="1">
    <location>
        <begin position="133"/>
        <end position="150"/>
    </location>
</feature>
<feature type="region of interest" description="Disordered" evidence="1">
    <location>
        <begin position="555"/>
        <end position="589"/>
    </location>
</feature>
<sequence length="765" mass="83695">MSELDNLSDSDWLDIASGQDSEDHDHDSLSEDESELECGPLSQPLSRVSSAISIGSSRGEVEAWEGFVDHNGGEGALTSRLAPGMYPSPPAVAEGAEQTPLDLIPDIVTDQDRAEDELVNEALDQSLIGTLDASRTSSPSSSRQASNQSSVRDLRLSFPDPLSSPRDELQSSYQELTADEHEELGRDAAGGAEATDLEPMQAPLTPDNHEVSTAKVDFQIHLYGASTQYKWTVVQDFLQKVADGSGQYLVNTLDPTSDKKPTRTAVFGQLNEDSKPLFNVVRIYDRTEDDTCPAIENAPIDCPSLGIVFLPANRLPVVDPHTAYFAVLASDYISNVIYNNDKALRNAAEDDWELLNVGPERALHLRTPIRSPVVNHQDIKYLNARQVYRALHSVLYEDVDVLKEAPFKSQATPANAAKVYVSSRRRSALTNRYHRRIALVSVLLGIAFNASSFRAPVPTPTTVNMMTANSTWTSIVASRSPSVALSIHGKTDLAPSSPRDTAISLYNAGTTALSLTLETKALTPTNPPVSQPRDNKESKIVLSGKSATKEVAVLTAAESEVSTTSSTPNGEPQAPEPESAEKSDLRSDAATTTAGLSFVDSLSEVLGVTTKSIVKAVHEDGGDLMDSLDDFMAVIKTQTDDLIKQSKGKAKAFHDQVQAFGETIQSRNDIARARAKVLRQMGEEFLLSAGERVKERTHLAKVRARKIRESVEDADAWDYYYRAHDDWEFKLKPGKGSRRCTRRRERGRGRRDDRFMEASYSGCNT</sequence>
<name>A0A4Y7TGT3_COPMI</name>